<accession>A0A5C5X5J0</accession>
<dbReference type="PANTHER" id="PTHR10091:SF45">
    <property type="entry name" value="ALDOSE 1-EPIMERASE"/>
    <property type="match status" value="1"/>
</dbReference>
<keyword evidence="1" id="KW-0413">Isomerase</keyword>
<dbReference type="EC" id="5.1.3.3" evidence="1"/>
<dbReference type="AlphaFoldDB" id="A0A5C5X5J0"/>
<dbReference type="PANTHER" id="PTHR10091">
    <property type="entry name" value="ALDOSE-1-EPIMERASE"/>
    <property type="match status" value="1"/>
</dbReference>
<dbReference type="CDD" id="cd01081">
    <property type="entry name" value="Aldose_epim"/>
    <property type="match status" value="1"/>
</dbReference>
<dbReference type="Proteomes" id="UP000317243">
    <property type="component" value="Unassembled WGS sequence"/>
</dbReference>
<organism evidence="1 2">
    <name type="scientific">Thalassoglobus neptunius</name>
    <dbReference type="NCBI Taxonomy" id="1938619"/>
    <lineage>
        <taxon>Bacteria</taxon>
        <taxon>Pseudomonadati</taxon>
        <taxon>Planctomycetota</taxon>
        <taxon>Planctomycetia</taxon>
        <taxon>Planctomycetales</taxon>
        <taxon>Planctomycetaceae</taxon>
        <taxon>Thalassoglobus</taxon>
    </lineage>
</organism>
<gene>
    <name evidence="1" type="primary">galM</name>
    <name evidence="1" type="ORF">KOR42_09530</name>
</gene>
<dbReference type="GO" id="GO:0030246">
    <property type="term" value="F:carbohydrate binding"/>
    <property type="evidence" value="ECO:0007669"/>
    <property type="project" value="InterPro"/>
</dbReference>
<dbReference type="Gene3D" id="2.70.98.10">
    <property type="match status" value="1"/>
</dbReference>
<dbReference type="RefSeq" id="WP_146507408.1">
    <property type="nucleotide sequence ID" value="NZ_SIHI01000001.1"/>
</dbReference>
<name>A0A5C5X5J0_9PLAN</name>
<dbReference type="InterPro" id="IPR014718">
    <property type="entry name" value="GH-type_carb-bd"/>
</dbReference>
<evidence type="ECO:0000313" key="2">
    <source>
        <dbReference type="Proteomes" id="UP000317243"/>
    </source>
</evidence>
<dbReference type="InterPro" id="IPR011013">
    <property type="entry name" value="Gal_mutarotase_sf_dom"/>
</dbReference>
<keyword evidence="2" id="KW-1185">Reference proteome</keyword>
<protein>
    <submittedName>
        <fullName evidence="1">Aldose 1-epimerase</fullName>
        <ecNumber evidence="1">5.1.3.3</ecNumber>
    </submittedName>
</protein>
<dbReference type="EMBL" id="SIHI01000001">
    <property type="protein sequence ID" value="TWT57591.1"/>
    <property type="molecule type" value="Genomic_DNA"/>
</dbReference>
<dbReference type="OrthoDB" id="9795355at2"/>
<dbReference type="SUPFAM" id="SSF74650">
    <property type="entry name" value="Galactose mutarotase-like"/>
    <property type="match status" value="1"/>
</dbReference>
<dbReference type="GO" id="GO:0004034">
    <property type="term" value="F:aldose 1-epimerase activity"/>
    <property type="evidence" value="ECO:0007669"/>
    <property type="project" value="UniProtKB-EC"/>
</dbReference>
<proteinExistence type="predicted"/>
<comment type="caution">
    <text evidence="1">The sequence shown here is derived from an EMBL/GenBank/DDBJ whole genome shotgun (WGS) entry which is preliminary data.</text>
</comment>
<dbReference type="GO" id="GO:0033499">
    <property type="term" value="P:galactose catabolic process via UDP-galactose, Leloir pathway"/>
    <property type="evidence" value="ECO:0007669"/>
    <property type="project" value="TreeGrafter"/>
</dbReference>
<sequence>MTNAITIHDQQSGARASIAPDLGFNCFQFQVDLNGETVQVIDSPEDVLTNPPRPSSFGIPVLFPFPNRIRAGQFQWEGKDYHVPLSPGHPNAIHGFCYDRPWRVVEQSEDSVTGQFQLSIDDPQRAACWPADFILSIRYRVAENRLETQFRIENPSPTALPWGLGTHAYFRLPLSANSQPEDCTFGVDVHEEWELEESLPTGRRLPLESSADRPRAVTFGTRTFDNVYTGWETDGETVRTSVVDEKGGLEINQVCDGRVFREAVIFTPANRNAVCLEPYSCVTDAMNLHHQDLNTGLQILDPGEQFQTWLAIQVSPIYA</sequence>
<dbReference type="InterPro" id="IPR008183">
    <property type="entry name" value="Aldose_1/G6P_1-epimerase"/>
</dbReference>
<reference evidence="1 2" key="1">
    <citation type="submission" date="2019-02" db="EMBL/GenBank/DDBJ databases">
        <title>Deep-cultivation of Planctomycetes and their phenomic and genomic characterization uncovers novel biology.</title>
        <authorList>
            <person name="Wiegand S."/>
            <person name="Jogler M."/>
            <person name="Boedeker C."/>
            <person name="Pinto D."/>
            <person name="Vollmers J."/>
            <person name="Rivas-Marin E."/>
            <person name="Kohn T."/>
            <person name="Peeters S.H."/>
            <person name="Heuer A."/>
            <person name="Rast P."/>
            <person name="Oberbeckmann S."/>
            <person name="Bunk B."/>
            <person name="Jeske O."/>
            <person name="Meyerdierks A."/>
            <person name="Storesund J.E."/>
            <person name="Kallscheuer N."/>
            <person name="Luecker S."/>
            <person name="Lage O.M."/>
            <person name="Pohl T."/>
            <person name="Merkel B.J."/>
            <person name="Hornburger P."/>
            <person name="Mueller R.-W."/>
            <person name="Bruemmer F."/>
            <person name="Labrenz M."/>
            <person name="Spormann A.M."/>
            <person name="Op Den Camp H."/>
            <person name="Overmann J."/>
            <person name="Amann R."/>
            <person name="Jetten M.S.M."/>
            <person name="Mascher T."/>
            <person name="Medema M.H."/>
            <person name="Devos D.P."/>
            <person name="Kaster A.-K."/>
            <person name="Ovreas L."/>
            <person name="Rohde M."/>
            <person name="Galperin M.Y."/>
            <person name="Jogler C."/>
        </authorList>
    </citation>
    <scope>NUCLEOTIDE SEQUENCE [LARGE SCALE GENOMIC DNA]</scope>
    <source>
        <strain evidence="1 2">KOR42</strain>
    </source>
</reference>
<evidence type="ECO:0000313" key="1">
    <source>
        <dbReference type="EMBL" id="TWT57591.1"/>
    </source>
</evidence>
<dbReference type="GO" id="GO:0006006">
    <property type="term" value="P:glucose metabolic process"/>
    <property type="evidence" value="ECO:0007669"/>
    <property type="project" value="TreeGrafter"/>
</dbReference>
<dbReference type="Pfam" id="PF01263">
    <property type="entry name" value="Aldose_epim"/>
    <property type="match status" value="1"/>
</dbReference>